<keyword evidence="11" id="KW-1133">Transmembrane helix</keyword>
<comment type="subunit">
    <text evidence="4">Complex I is composed of 45 different subunits.</text>
</comment>
<keyword evidence="7" id="KW-0679">Respiratory chain</keyword>
<evidence type="ECO:0000256" key="4">
    <source>
        <dbReference type="ARBA" id="ARBA00011533"/>
    </source>
</evidence>
<protein>
    <recommendedName>
        <fullName evidence="5">NADH dehydrogenase [ubiquinone] 1 beta subcomplex subunit 1</fullName>
    </recommendedName>
    <alternativeName>
        <fullName evidence="15">Complex I-MNLL</fullName>
    </alternativeName>
    <alternativeName>
        <fullName evidence="14">NADH-ubiquinone oxidoreductase MNLL subunit</fullName>
    </alternativeName>
</protein>
<dbReference type="AlphaFoldDB" id="A0A6J0UIC2"/>
<dbReference type="RefSeq" id="XP_020657864.1">
    <property type="nucleotide sequence ID" value="XM_020802205.2"/>
</dbReference>
<evidence type="ECO:0000256" key="3">
    <source>
        <dbReference type="ARBA" id="ARBA00007393"/>
    </source>
</evidence>
<evidence type="ECO:0000256" key="8">
    <source>
        <dbReference type="ARBA" id="ARBA00022692"/>
    </source>
</evidence>
<dbReference type="PANTHER" id="PTHR15222:SF2">
    <property type="entry name" value="NADH DEHYDROGENASE [UBIQUINONE] 1 BETA SUBCOMPLEX SUBUNIT 1"/>
    <property type="match status" value="1"/>
</dbReference>
<evidence type="ECO:0000256" key="9">
    <source>
        <dbReference type="ARBA" id="ARBA00022792"/>
    </source>
</evidence>
<dbReference type="KEGG" id="pvt:110083631"/>
<dbReference type="GeneID" id="110083631"/>
<comment type="subcellular location">
    <subcellularLocation>
        <location evidence="2">Mitochondrion inner membrane</location>
        <topology evidence="2">Single-pass membrane protein</topology>
        <orientation evidence="2">Matrix side</orientation>
    </subcellularLocation>
</comment>
<dbReference type="CTD" id="4707"/>
<evidence type="ECO:0000256" key="5">
    <source>
        <dbReference type="ARBA" id="ARBA00018678"/>
    </source>
</evidence>
<evidence type="ECO:0000256" key="11">
    <source>
        <dbReference type="ARBA" id="ARBA00022989"/>
    </source>
</evidence>
<evidence type="ECO:0000256" key="12">
    <source>
        <dbReference type="ARBA" id="ARBA00023128"/>
    </source>
</evidence>
<evidence type="ECO:0000256" key="13">
    <source>
        <dbReference type="ARBA" id="ARBA00023136"/>
    </source>
</evidence>
<evidence type="ECO:0000256" key="10">
    <source>
        <dbReference type="ARBA" id="ARBA00022982"/>
    </source>
</evidence>
<keyword evidence="16" id="KW-1185">Reference proteome</keyword>
<dbReference type="InterPro" id="IPR012575">
    <property type="entry name" value="NDUB1"/>
</dbReference>
<dbReference type="Pfam" id="PF08040">
    <property type="entry name" value="NADH_oxidored"/>
    <property type="match status" value="1"/>
</dbReference>
<keyword evidence="8" id="KW-0812">Transmembrane</keyword>
<gene>
    <name evidence="17" type="primary">NDUFB1</name>
</gene>
<keyword evidence="13" id="KW-0472">Membrane</keyword>
<accession>A0A6J0UIC2</accession>
<keyword evidence="6" id="KW-0813">Transport</keyword>
<reference evidence="16" key="1">
    <citation type="submission" date="2025-05" db="UniProtKB">
        <authorList>
            <consortium name="RefSeq"/>
        </authorList>
    </citation>
    <scope>NUCLEOTIDE SEQUENCE [LARGE SCALE GENOMIC DNA]</scope>
</reference>
<evidence type="ECO:0000313" key="16">
    <source>
        <dbReference type="Proteomes" id="UP001652642"/>
    </source>
</evidence>
<keyword evidence="9" id="KW-0999">Mitochondrion inner membrane</keyword>
<organism evidence="16 17">
    <name type="scientific">Pogona vitticeps</name>
    <name type="common">central bearded dragon</name>
    <dbReference type="NCBI Taxonomy" id="103695"/>
    <lineage>
        <taxon>Eukaryota</taxon>
        <taxon>Metazoa</taxon>
        <taxon>Chordata</taxon>
        <taxon>Craniata</taxon>
        <taxon>Vertebrata</taxon>
        <taxon>Euteleostomi</taxon>
        <taxon>Lepidosauria</taxon>
        <taxon>Squamata</taxon>
        <taxon>Bifurcata</taxon>
        <taxon>Unidentata</taxon>
        <taxon>Episquamata</taxon>
        <taxon>Toxicofera</taxon>
        <taxon>Iguania</taxon>
        <taxon>Acrodonta</taxon>
        <taxon>Agamidae</taxon>
        <taxon>Amphibolurinae</taxon>
        <taxon>Pogona</taxon>
    </lineage>
</organism>
<keyword evidence="12" id="KW-0496">Mitochondrion</keyword>
<sequence>MVTGVPKTHFKFFRVKDAAEATMMKVLQLLRDHWALSLVPLGFIVGCYLDRKNDEELSLYRNKSKLFQRPLKPGEEVTWR</sequence>
<dbReference type="Proteomes" id="UP001652642">
    <property type="component" value="Chromosome 1"/>
</dbReference>
<comment type="similarity">
    <text evidence="3">Belongs to the complex I NDUFB1 subunit family.</text>
</comment>
<proteinExistence type="inferred from homology"/>
<evidence type="ECO:0000256" key="1">
    <source>
        <dbReference type="ARBA" id="ARBA00003335"/>
    </source>
</evidence>
<evidence type="ECO:0000256" key="15">
    <source>
        <dbReference type="ARBA" id="ARBA00033364"/>
    </source>
</evidence>
<dbReference type="OrthoDB" id="9923602at2759"/>
<dbReference type="GO" id="GO:0005743">
    <property type="term" value="C:mitochondrial inner membrane"/>
    <property type="evidence" value="ECO:0007669"/>
    <property type="project" value="UniProtKB-SubCell"/>
</dbReference>
<reference evidence="17" key="2">
    <citation type="submission" date="2025-08" db="UniProtKB">
        <authorList>
            <consortium name="RefSeq"/>
        </authorList>
    </citation>
    <scope>IDENTIFICATION</scope>
</reference>
<dbReference type="InParanoid" id="A0A6J0UIC2"/>
<keyword evidence="10" id="KW-0249">Electron transport</keyword>
<dbReference type="PANTHER" id="PTHR15222">
    <property type="entry name" value="NADH DEHYDROGENASE [UBIQUINONE] 1 BETA SUBCOMPLEX SUBUNIT 1"/>
    <property type="match status" value="1"/>
</dbReference>
<comment type="function">
    <text evidence="1">Accessory subunit of the mitochondrial membrane respiratory chain NADH dehydrogenase (Complex I) that is believed not to be involved in catalysis. Complex I functions in the transfer of electrons from NADH to the respiratory chain. The immediate electron acceptor for the enzyme is believed to be ubiquinone.</text>
</comment>
<evidence type="ECO:0000256" key="2">
    <source>
        <dbReference type="ARBA" id="ARBA00004298"/>
    </source>
</evidence>
<evidence type="ECO:0000313" key="17">
    <source>
        <dbReference type="RefSeq" id="XP_020657864.1"/>
    </source>
</evidence>
<evidence type="ECO:0000256" key="14">
    <source>
        <dbReference type="ARBA" id="ARBA00030377"/>
    </source>
</evidence>
<evidence type="ECO:0000256" key="7">
    <source>
        <dbReference type="ARBA" id="ARBA00022660"/>
    </source>
</evidence>
<evidence type="ECO:0000256" key="6">
    <source>
        <dbReference type="ARBA" id="ARBA00022448"/>
    </source>
</evidence>
<name>A0A6J0UIC2_9SAUR</name>